<dbReference type="KEGG" id="mbu:Mbur_2225"/>
<dbReference type="PANTHER" id="PTHR30250">
    <property type="entry name" value="PST FAMILY PREDICTED COLANIC ACID TRANSPORTER"/>
    <property type="match status" value="1"/>
</dbReference>
<keyword evidence="8" id="KW-1185">Reference proteome</keyword>
<evidence type="ECO:0000256" key="3">
    <source>
        <dbReference type="ARBA" id="ARBA00022692"/>
    </source>
</evidence>
<feature type="transmembrane region" description="Helical" evidence="6">
    <location>
        <begin position="38"/>
        <end position="61"/>
    </location>
</feature>
<evidence type="ECO:0000256" key="6">
    <source>
        <dbReference type="SAM" id="Phobius"/>
    </source>
</evidence>
<dbReference type="AlphaFoldDB" id="Q12TY8"/>
<sequence>MTNPSKNSFVMFAAFFIGAFLNYAFNVVMGWMLTPAQFGMLGVSASFLLILSLFVTSAFPLTTTKFISGKHDRSTKHRVFKSALIANIGIAVLLSVLFYISYTTNIIDLGASYNLLVIGILLATILTAMAVIYFSILQGTFRFKSFAFIGIITIFAKLISGVILVKMGFGALGAVLSFPISVFIGLSLAILLTRDFTFWKTKGWADTNVYFFALPMFFGTLGTTLLMNIDIIGVKFLTDVALSDALSGYYRAALILAQLPIFMVGALMSVLFPYISKHTENDRYASKSIKYGALFILPLALVIAAVPDAFILLMFPPEYIASAPALAIVAIGMGFLVMTMVFTNIFQARNVPRIPAIVLPLAVIIEIILLILLVPSYGIVGAAASTTIACSIGCTVMAGLYVHTYKLKLDHLAMVKTLVSFCILLLVLYTLPHTGLFPLVGSLTLSGIVYLVVLASFRLLTEEDASIFLAGMPNHKAVTPIAEMISRVIKKLNRV</sequence>
<feature type="transmembrane region" description="Helical" evidence="6">
    <location>
        <begin position="171"/>
        <end position="193"/>
    </location>
</feature>
<feature type="transmembrane region" description="Helical" evidence="6">
    <location>
        <begin position="379"/>
        <end position="401"/>
    </location>
</feature>
<evidence type="ECO:0000256" key="2">
    <source>
        <dbReference type="ARBA" id="ARBA00022475"/>
    </source>
</evidence>
<dbReference type="InterPro" id="IPR002797">
    <property type="entry name" value="Polysacc_synth"/>
</dbReference>
<dbReference type="RefSeq" id="WP_011500224.1">
    <property type="nucleotide sequence ID" value="NC_007955.1"/>
</dbReference>
<evidence type="ECO:0000256" key="1">
    <source>
        <dbReference type="ARBA" id="ARBA00004651"/>
    </source>
</evidence>
<feature type="transmembrane region" description="Helical" evidence="6">
    <location>
        <begin position="293"/>
        <end position="315"/>
    </location>
</feature>
<proteinExistence type="predicted"/>
<evidence type="ECO:0000313" key="7">
    <source>
        <dbReference type="EMBL" id="ABE53088.1"/>
    </source>
</evidence>
<dbReference type="Pfam" id="PF01943">
    <property type="entry name" value="Polysacc_synt"/>
    <property type="match status" value="1"/>
</dbReference>
<feature type="transmembrane region" description="Helical" evidence="6">
    <location>
        <begin position="321"/>
        <end position="342"/>
    </location>
</feature>
<evidence type="ECO:0000256" key="4">
    <source>
        <dbReference type="ARBA" id="ARBA00022989"/>
    </source>
</evidence>
<keyword evidence="5 6" id="KW-0472">Membrane</keyword>
<feature type="transmembrane region" description="Helical" evidence="6">
    <location>
        <begin position="413"/>
        <end position="431"/>
    </location>
</feature>
<dbReference type="STRING" id="259564.Mbur_2225"/>
<dbReference type="CDD" id="cd13128">
    <property type="entry name" value="MATE_Wzx_like"/>
    <property type="match status" value="1"/>
</dbReference>
<accession>Q12TY8</accession>
<dbReference type="GeneID" id="3998837"/>
<feature type="transmembrane region" description="Helical" evidence="6">
    <location>
        <begin position="82"/>
        <end position="101"/>
    </location>
</feature>
<feature type="transmembrane region" description="Helical" evidence="6">
    <location>
        <begin position="113"/>
        <end position="134"/>
    </location>
</feature>
<feature type="transmembrane region" description="Helical" evidence="6">
    <location>
        <begin position="437"/>
        <end position="460"/>
    </location>
</feature>
<dbReference type="OrthoDB" id="19148at2157"/>
<keyword evidence="3 6" id="KW-0812">Transmembrane</keyword>
<feature type="transmembrane region" description="Helical" evidence="6">
    <location>
        <begin position="209"/>
        <end position="229"/>
    </location>
</feature>
<dbReference type="Proteomes" id="UP000001979">
    <property type="component" value="Chromosome"/>
</dbReference>
<dbReference type="EMBL" id="CP000300">
    <property type="protein sequence ID" value="ABE53088.1"/>
    <property type="molecule type" value="Genomic_DNA"/>
</dbReference>
<feature type="transmembrane region" description="Helical" evidence="6">
    <location>
        <begin position="249"/>
        <end position="272"/>
    </location>
</feature>
<feature type="transmembrane region" description="Helical" evidence="6">
    <location>
        <begin position="146"/>
        <end position="165"/>
    </location>
</feature>
<evidence type="ECO:0000313" key="8">
    <source>
        <dbReference type="Proteomes" id="UP000001979"/>
    </source>
</evidence>
<dbReference type="PANTHER" id="PTHR30250:SF11">
    <property type="entry name" value="O-ANTIGEN TRANSPORTER-RELATED"/>
    <property type="match status" value="1"/>
</dbReference>
<evidence type="ECO:0000256" key="5">
    <source>
        <dbReference type="ARBA" id="ARBA00023136"/>
    </source>
</evidence>
<dbReference type="HOGENOM" id="CLU_550555_0_0_2"/>
<protein>
    <submittedName>
        <fullName evidence="7">Polysaccharide biosynthesis protein, membrane-associated</fullName>
    </submittedName>
</protein>
<feature type="transmembrane region" description="Helical" evidence="6">
    <location>
        <begin position="12"/>
        <end position="32"/>
    </location>
</feature>
<reference evidence="8" key="1">
    <citation type="journal article" date="2009" name="ISME J.">
        <title>The genome sequence of the psychrophilic archaeon, Methanococcoides burtonii: the role of genome evolution in cold adaptation.</title>
        <authorList>
            <person name="Allen M.A."/>
            <person name="Lauro F.M."/>
            <person name="Williams T.J."/>
            <person name="Burg D."/>
            <person name="Siddiqui K.S."/>
            <person name="De Francisci D."/>
            <person name="Chong K.W."/>
            <person name="Pilak O."/>
            <person name="Chew H.H."/>
            <person name="De Maere M.Z."/>
            <person name="Ting L."/>
            <person name="Katrib M."/>
            <person name="Ng C."/>
            <person name="Sowers K.R."/>
            <person name="Galperin M.Y."/>
            <person name="Anderson I.J."/>
            <person name="Ivanova N."/>
            <person name="Dalin E."/>
            <person name="Martinez M."/>
            <person name="Lapidus A."/>
            <person name="Hauser L."/>
            <person name="Land M."/>
            <person name="Thomas T."/>
            <person name="Cavicchioli R."/>
        </authorList>
    </citation>
    <scope>NUCLEOTIDE SEQUENCE [LARGE SCALE GENOMIC DNA]</scope>
    <source>
        <strain evidence="8">DSM 6242 / NBRC 107633 / OCM 468 / ACE-M</strain>
    </source>
</reference>
<organism evidence="7 8">
    <name type="scientific">Methanococcoides burtonii (strain DSM 6242 / NBRC 107633 / OCM 468 / ACE-M)</name>
    <dbReference type="NCBI Taxonomy" id="259564"/>
    <lineage>
        <taxon>Archaea</taxon>
        <taxon>Methanobacteriati</taxon>
        <taxon>Methanobacteriota</taxon>
        <taxon>Stenosarchaea group</taxon>
        <taxon>Methanomicrobia</taxon>
        <taxon>Methanosarcinales</taxon>
        <taxon>Methanosarcinaceae</taxon>
        <taxon>Methanococcoides</taxon>
    </lineage>
</organism>
<comment type="subcellular location">
    <subcellularLocation>
        <location evidence="1">Cell membrane</location>
        <topology evidence="1">Multi-pass membrane protein</topology>
    </subcellularLocation>
</comment>
<gene>
    <name evidence="7" type="ordered locus">Mbur_2225</name>
</gene>
<name>Q12TY8_METBU</name>
<dbReference type="GO" id="GO:0005886">
    <property type="term" value="C:plasma membrane"/>
    <property type="evidence" value="ECO:0007669"/>
    <property type="project" value="UniProtKB-SubCell"/>
</dbReference>
<keyword evidence="2" id="KW-1003">Cell membrane</keyword>
<dbReference type="InterPro" id="IPR050833">
    <property type="entry name" value="Poly_Biosynth_Transport"/>
</dbReference>
<keyword evidence="4 6" id="KW-1133">Transmembrane helix</keyword>
<feature type="transmembrane region" description="Helical" evidence="6">
    <location>
        <begin position="354"/>
        <end position="373"/>
    </location>
</feature>